<dbReference type="EMBL" id="CAXAMM010019324">
    <property type="protein sequence ID" value="CAK9045388.1"/>
    <property type="molecule type" value="Genomic_DNA"/>
</dbReference>
<organism evidence="1 3">
    <name type="scientific">Durusdinium trenchii</name>
    <dbReference type="NCBI Taxonomy" id="1381693"/>
    <lineage>
        <taxon>Eukaryota</taxon>
        <taxon>Sar</taxon>
        <taxon>Alveolata</taxon>
        <taxon>Dinophyceae</taxon>
        <taxon>Suessiales</taxon>
        <taxon>Symbiodiniaceae</taxon>
        <taxon>Durusdinium</taxon>
    </lineage>
</organism>
<gene>
    <name evidence="1" type="ORF">SCF082_LOCUS25638</name>
    <name evidence="2" type="ORF">SCF082_LOCUS25648</name>
</gene>
<proteinExistence type="predicted"/>
<evidence type="ECO:0000313" key="2">
    <source>
        <dbReference type="EMBL" id="CAK9045388.1"/>
    </source>
</evidence>
<sequence length="408" mass="45306">TWWQRMEGAARLVIPCGSLAEECKALLADYPTNAIDLAINKGGVEAVLELFQNGEKHVVDKIITAKGLKDRFDEQPNAITGADTHVMVLVREVKRLSEFLQDYLLQAIDEITNIIDRVNYKSALVEFRSPGLVKSMIKVFKAFKDGSDKDWVDLWPSVREHAASAIGLVVSDVLWLLAKLKQCEDELNVDSFTNAAMAIFKLQNSKMLRSVTDFIEECATAKIALPLAFVKLATSMAALPKKLEDRPPNWCRSLVDTGLMNELLALESSVRSQLGSSVERQLRVLRHIDYFEKTSSEGVGTVWADKASVQHGILAFLDVIAVNESNDALSHPKAIELMTACRKKLEDSIAAVTERVNQGRKDLAPLYESMRPVMDVVLQTHDFLSDGTVIETVKSINANHDTLKDAVQ</sequence>
<accession>A0ABP0M1N4</accession>
<comment type="caution">
    <text evidence="1">The sequence shown here is derived from an EMBL/GenBank/DDBJ whole genome shotgun (WGS) entry which is preliminary data.</text>
</comment>
<protein>
    <submittedName>
        <fullName evidence="1">Uncharacterized protein</fullName>
    </submittedName>
</protein>
<name>A0ABP0M1N4_9DINO</name>
<dbReference type="Proteomes" id="UP001642464">
    <property type="component" value="Unassembled WGS sequence"/>
</dbReference>
<feature type="non-terminal residue" evidence="1">
    <location>
        <position position="1"/>
    </location>
</feature>
<evidence type="ECO:0000313" key="3">
    <source>
        <dbReference type="Proteomes" id="UP001642464"/>
    </source>
</evidence>
<dbReference type="EMBL" id="CAXAMM010019313">
    <property type="protein sequence ID" value="CAK9045376.1"/>
    <property type="molecule type" value="Genomic_DNA"/>
</dbReference>
<feature type="non-terminal residue" evidence="1">
    <location>
        <position position="408"/>
    </location>
</feature>
<reference evidence="1 3" key="1">
    <citation type="submission" date="2024-02" db="EMBL/GenBank/DDBJ databases">
        <authorList>
            <person name="Chen Y."/>
            <person name="Shah S."/>
            <person name="Dougan E. K."/>
            <person name="Thang M."/>
            <person name="Chan C."/>
        </authorList>
    </citation>
    <scope>NUCLEOTIDE SEQUENCE [LARGE SCALE GENOMIC DNA]</scope>
</reference>
<evidence type="ECO:0000313" key="1">
    <source>
        <dbReference type="EMBL" id="CAK9045376.1"/>
    </source>
</evidence>
<keyword evidence="3" id="KW-1185">Reference proteome</keyword>